<feature type="transmembrane region" description="Helical" evidence="4">
    <location>
        <begin position="490"/>
        <end position="513"/>
    </location>
</feature>
<keyword evidence="1" id="KW-0433">Leucine-rich repeat</keyword>
<dbReference type="PANTHER" id="PTHR24373">
    <property type="entry name" value="SLIT RELATED LEUCINE-RICH REPEAT NEURONAL PROTEIN"/>
    <property type="match status" value="1"/>
</dbReference>
<dbReference type="EMBL" id="CAKOFQ010007583">
    <property type="protein sequence ID" value="CAH2004300.1"/>
    <property type="molecule type" value="Genomic_DNA"/>
</dbReference>
<dbReference type="AlphaFoldDB" id="A0A9P0M256"/>
<dbReference type="SUPFAM" id="SSF52058">
    <property type="entry name" value="L domain-like"/>
    <property type="match status" value="1"/>
</dbReference>
<dbReference type="InterPro" id="IPR003591">
    <property type="entry name" value="Leu-rich_rpt_typical-subtyp"/>
</dbReference>
<dbReference type="InterPro" id="IPR001611">
    <property type="entry name" value="Leu-rich_rpt"/>
</dbReference>
<keyword evidence="4" id="KW-0812">Transmembrane</keyword>
<dbReference type="PROSITE" id="PS51450">
    <property type="entry name" value="LRR"/>
    <property type="match status" value="1"/>
</dbReference>
<dbReference type="Proteomes" id="UP001152888">
    <property type="component" value="Unassembled WGS sequence"/>
</dbReference>
<protein>
    <submittedName>
        <fullName evidence="6">Uncharacterized protein</fullName>
    </submittedName>
</protein>
<evidence type="ECO:0000313" key="6">
    <source>
        <dbReference type="EMBL" id="CAH2004300.1"/>
    </source>
</evidence>
<evidence type="ECO:0000256" key="2">
    <source>
        <dbReference type="ARBA" id="ARBA00022729"/>
    </source>
</evidence>
<reference evidence="6" key="1">
    <citation type="submission" date="2022-03" db="EMBL/GenBank/DDBJ databases">
        <authorList>
            <person name="Sayadi A."/>
        </authorList>
    </citation>
    <scope>NUCLEOTIDE SEQUENCE</scope>
</reference>
<evidence type="ECO:0000256" key="1">
    <source>
        <dbReference type="ARBA" id="ARBA00022614"/>
    </source>
</evidence>
<dbReference type="PANTHER" id="PTHR24373:SF275">
    <property type="entry name" value="TIR DOMAIN-CONTAINING PROTEIN"/>
    <property type="match status" value="1"/>
</dbReference>
<dbReference type="InterPro" id="IPR032675">
    <property type="entry name" value="LRR_dom_sf"/>
</dbReference>
<gene>
    <name evidence="6" type="ORF">ACAOBT_LOCUS27911</name>
</gene>
<comment type="caution">
    <text evidence="6">The sequence shown here is derived from an EMBL/GenBank/DDBJ whole genome shotgun (WGS) entry which is preliminary data.</text>
</comment>
<dbReference type="Gene3D" id="3.80.10.10">
    <property type="entry name" value="Ribonuclease Inhibitor"/>
    <property type="match status" value="1"/>
</dbReference>
<dbReference type="OrthoDB" id="8023798at2759"/>
<feature type="chain" id="PRO_5040510609" evidence="5">
    <location>
        <begin position="20"/>
        <end position="543"/>
    </location>
</feature>
<organism evidence="6 7">
    <name type="scientific">Acanthoscelides obtectus</name>
    <name type="common">Bean weevil</name>
    <name type="synonym">Bruchus obtectus</name>
    <dbReference type="NCBI Taxonomy" id="200917"/>
    <lineage>
        <taxon>Eukaryota</taxon>
        <taxon>Metazoa</taxon>
        <taxon>Ecdysozoa</taxon>
        <taxon>Arthropoda</taxon>
        <taxon>Hexapoda</taxon>
        <taxon>Insecta</taxon>
        <taxon>Pterygota</taxon>
        <taxon>Neoptera</taxon>
        <taxon>Endopterygota</taxon>
        <taxon>Coleoptera</taxon>
        <taxon>Polyphaga</taxon>
        <taxon>Cucujiformia</taxon>
        <taxon>Chrysomeloidea</taxon>
        <taxon>Chrysomelidae</taxon>
        <taxon>Bruchinae</taxon>
        <taxon>Bruchini</taxon>
        <taxon>Acanthoscelides</taxon>
    </lineage>
</organism>
<dbReference type="Pfam" id="PF13855">
    <property type="entry name" value="LRR_8"/>
    <property type="match status" value="2"/>
</dbReference>
<sequence>MPRVTNAILLILFLPQLNTKCTNHLTQKHVDDNFLDRMAYETSQLETIGITTVCTNASLPLEDFDERFCENCTREMKIFASNIPILRRTVFSGINDLNILHIQGTNTSDIEPGTFAHMSKLQEVHFTNNSITKISKNVFNPLREMKILDLSQNNLAEIDPEFLDGNLNLIDLNLSYNRLHLLNINQSVHLVSIDVRYNRLKTIAFGNISANFSYLSHNTLERIAGCTLNVYNLDISYNNMSGFPILDPDCTVYIFEVRILNMSHNNFKQLENEFFQAFTNLSSLDLSNNMIHHLPTSIVLCMPALYNFNISHNILDELDVSIFNNELNLKHVDMSHNKIIFARGNVDFNHSMKNLELNIGYNPIELNTSTLIHLIKILPPGTKLHISILQSNSVWKRPKLVLDEAVRADIRIIAGSNDSEMISVESSDNIKLSRNVSGVSNETFGNASTQLQDSFKQFNNTMSTYINETTAQQTNLSSNSDEAFHSNRTLLIVLIFLLIVMIVLISVSIVAWFTRKNSCIRKKEDDIPLLDDHNIHVNSVTLC</sequence>
<keyword evidence="4" id="KW-1133">Transmembrane helix</keyword>
<keyword evidence="2 5" id="KW-0732">Signal</keyword>
<accession>A0A9P0M256</accession>
<keyword evidence="7" id="KW-1185">Reference proteome</keyword>
<evidence type="ECO:0000256" key="3">
    <source>
        <dbReference type="ARBA" id="ARBA00022737"/>
    </source>
</evidence>
<proteinExistence type="predicted"/>
<name>A0A9P0M256_ACAOB</name>
<dbReference type="InterPro" id="IPR050328">
    <property type="entry name" value="Dev_Immune_Receptor"/>
</dbReference>
<keyword evidence="3" id="KW-0677">Repeat</keyword>
<keyword evidence="4" id="KW-0472">Membrane</keyword>
<evidence type="ECO:0000256" key="5">
    <source>
        <dbReference type="SAM" id="SignalP"/>
    </source>
</evidence>
<evidence type="ECO:0000256" key="4">
    <source>
        <dbReference type="SAM" id="Phobius"/>
    </source>
</evidence>
<evidence type="ECO:0000313" key="7">
    <source>
        <dbReference type="Proteomes" id="UP001152888"/>
    </source>
</evidence>
<dbReference type="SMART" id="SM00369">
    <property type="entry name" value="LRR_TYP"/>
    <property type="match status" value="5"/>
</dbReference>
<feature type="signal peptide" evidence="5">
    <location>
        <begin position="1"/>
        <end position="19"/>
    </location>
</feature>